<comment type="caution">
    <text evidence="6">The sequence shown here is derived from an EMBL/GenBank/DDBJ whole genome shotgun (WGS) entry which is preliminary data.</text>
</comment>
<dbReference type="AlphaFoldDB" id="A0A9P4UMC9"/>
<proteinExistence type="inferred from homology"/>
<dbReference type="Gene3D" id="2.130.10.10">
    <property type="entry name" value="YVTN repeat-like/Quinoprotein amine dehydrogenase"/>
    <property type="match status" value="1"/>
</dbReference>
<accession>A0A9P4UMC9</accession>
<sequence length="545" mass="58418">MNTRHPLIQDDATPSVLAVSFSDNGKRFIAGTSSGLRVYRTDNCLTTYQPRLSLDVNGYADDRGVGVVAILDDRYLAFVGGGRLPHGGTKAPNAVCFWDAVLGRQTARLDFREPVLGLELGRREMVVILKERSIILQYQSVRLQESSTPAATQISDSFSSETTDTPNIQGQRYGDAVSTRFDKTARAPNAIRAVVQTSSNDFALGCLSNTLLALPAQTLGQVQLLPLSGGSKRVLKAHTSSLRAICLSEDGSLLATASEQGTLLRVFETNRGDQVAEFRRGVDKAIIFSLAISHSNRWLACTSDKGTLHLFDLAPSPPGDAESTARAHTRNKGSRGSQSYATHRLSVGGATDIDSLSGASNARSSPVSLASVPHSSNVHQNPGSAQEYYGLKPPPLSATPSISSSGVSAIAAFKSSPFAPKVFKDIRSKVSAPFSIGEEPGHWQGGPSQHWTTMPNGGRKRVKNPVPALPADPGGKPPKGKILFAAKSRDSSSGTASGQEEVIHIVGGGTDARWERFRLVFAEESGGWYLINEGFRRYLTRQFIE</sequence>
<evidence type="ECO:0000313" key="7">
    <source>
        <dbReference type="Proteomes" id="UP000799441"/>
    </source>
</evidence>
<evidence type="ECO:0000256" key="1">
    <source>
        <dbReference type="ARBA" id="ARBA00004148"/>
    </source>
</evidence>
<dbReference type="OrthoDB" id="1667587at2759"/>
<feature type="region of interest" description="Disordered" evidence="5">
    <location>
        <begin position="152"/>
        <end position="171"/>
    </location>
</feature>
<dbReference type="Proteomes" id="UP000799441">
    <property type="component" value="Unassembled WGS sequence"/>
</dbReference>
<gene>
    <name evidence="6" type="ORF">K431DRAFT_285154</name>
</gene>
<dbReference type="PANTHER" id="PTHR11227">
    <property type="entry name" value="WD-REPEAT PROTEIN INTERACTING WITH PHOSPHOINOSIDES WIPI -RELATED"/>
    <property type="match status" value="1"/>
</dbReference>
<dbReference type="Pfam" id="PF21032">
    <property type="entry name" value="PROPPIN"/>
    <property type="match status" value="1"/>
</dbReference>
<dbReference type="GO" id="GO:0005774">
    <property type="term" value="C:vacuolar membrane"/>
    <property type="evidence" value="ECO:0007669"/>
    <property type="project" value="UniProtKB-SubCell"/>
</dbReference>
<feature type="compositionally biased region" description="Polar residues" evidence="5">
    <location>
        <begin position="152"/>
        <end position="170"/>
    </location>
</feature>
<evidence type="ECO:0000256" key="3">
    <source>
        <dbReference type="ARBA" id="ARBA00022737"/>
    </source>
</evidence>
<dbReference type="SMART" id="SM00320">
    <property type="entry name" value="WD40"/>
    <property type="match status" value="3"/>
</dbReference>
<keyword evidence="2" id="KW-0853">WD repeat</keyword>
<dbReference type="EMBL" id="MU003793">
    <property type="protein sequence ID" value="KAF2721107.1"/>
    <property type="molecule type" value="Genomic_DNA"/>
</dbReference>
<evidence type="ECO:0000313" key="6">
    <source>
        <dbReference type="EMBL" id="KAF2721107.1"/>
    </source>
</evidence>
<keyword evidence="7" id="KW-1185">Reference proteome</keyword>
<keyword evidence="3" id="KW-0677">Repeat</keyword>
<reference evidence="6" key="1">
    <citation type="journal article" date="2020" name="Stud. Mycol.">
        <title>101 Dothideomycetes genomes: a test case for predicting lifestyles and emergence of pathogens.</title>
        <authorList>
            <person name="Haridas S."/>
            <person name="Albert R."/>
            <person name="Binder M."/>
            <person name="Bloem J."/>
            <person name="Labutti K."/>
            <person name="Salamov A."/>
            <person name="Andreopoulos B."/>
            <person name="Baker S."/>
            <person name="Barry K."/>
            <person name="Bills G."/>
            <person name="Bluhm B."/>
            <person name="Cannon C."/>
            <person name="Castanera R."/>
            <person name="Culley D."/>
            <person name="Daum C."/>
            <person name="Ezra D."/>
            <person name="Gonzalez J."/>
            <person name="Henrissat B."/>
            <person name="Kuo A."/>
            <person name="Liang C."/>
            <person name="Lipzen A."/>
            <person name="Lutzoni F."/>
            <person name="Magnuson J."/>
            <person name="Mondo S."/>
            <person name="Nolan M."/>
            <person name="Ohm R."/>
            <person name="Pangilinan J."/>
            <person name="Park H.-J."/>
            <person name="Ramirez L."/>
            <person name="Alfaro M."/>
            <person name="Sun H."/>
            <person name="Tritt A."/>
            <person name="Yoshinaga Y."/>
            <person name="Zwiers L.-H."/>
            <person name="Turgeon B."/>
            <person name="Goodwin S."/>
            <person name="Spatafora J."/>
            <person name="Crous P."/>
            <person name="Grigoriev I."/>
        </authorList>
    </citation>
    <scope>NUCLEOTIDE SEQUENCE</scope>
    <source>
        <strain evidence="6">CBS 116435</strain>
    </source>
</reference>
<feature type="region of interest" description="Disordered" evidence="5">
    <location>
        <begin position="356"/>
        <end position="392"/>
    </location>
</feature>
<comment type="similarity">
    <text evidence="4">Belongs to the WD repeat PROPPIN family.</text>
</comment>
<evidence type="ECO:0000256" key="4">
    <source>
        <dbReference type="ARBA" id="ARBA00025740"/>
    </source>
</evidence>
<dbReference type="InterPro" id="IPR048720">
    <property type="entry name" value="PROPPIN"/>
</dbReference>
<feature type="compositionally biased region" description="Polar residues" evidence="5">
    <location>
        <begin position="357"/>
        <end position="384"/>
    </location>
</feature>
<dbReference type="SUPFAM" id="SSF50978">
    <property type="entry name" value="WD40 repeat-like"/>
    <property type="match status" value="1"/>
</dbReference>
<dbReference type="InterPro" id="IPR015943">
    <property type="entry name" value="WD40/YVTN_repeat-like_dom_sf"/>
</dbReference>
<feature type="region of interest" description="Disordered" evidence="5">
    <location>
        <begin position="316"/>
        <end position="341"/>
    </location>
</feature>
<dbReference type="InterPro" id="IPR001680">
    <property type="entry name" value="WD40_rpt"/>
</dbReference>
<evidence type="ECO:0000256" key="2">
    <source>
        <dbReference type="ARBA" id="ARBA00022574"/>
    </source>
</evidence>
<evidence type="ECO:0000256" key="5">
    <source>
        <dbReference type="SAM" id="MobiDB-lite"/>
    </source>
</evidence>
<organism evidence="6 7">
    <name type="scientific">Polychaeton citri CBS 116435</name>
    <dbReference type="NCBI Taxonomy" id="1314669"/>
    <lineage>
        <taxon>Eukaryota</taxon>
        <taxon>Fungi</taxon>
        <taxon>Dikarya</taxon>
        <taxon>Ascomycota</taxon>
        <taxon>Pezizomycotina</taxon>
        <taxon>Dothideomycetes</taxon>
        <taxon>Dothideomycetidae</taxon>
        <taxon>Capnodiales</taxon>
        <taxon>Capnodiaceae</taxon>
        <taxon>Polychaeton</taxon>
    </lineage>
</organism>
<dbReference type="InterPro" id="IPR036322">
    <property type="entry name" value="WD40_repeat_dom_sf"/>
</dbReference>
<comment type="subcellular location">
    <subcellularLocation>
        <location evidence="1">Vacuole membrane</location>
        <topology evidence="1">Peripheral membrane protein</topology>
    </subcellularLocation>
</comment>
<protein>
    <submittedName>
        <fullName evidence="6">WD40 repeat-like protein</fullName>
    </submittedName>
</protein>
<name>A0A9P4UMC9_9PEZI</name>